<dbReference type="SUPFAM" id="SSF53850">
    <property type="entry name" value="Periplasmic binding protein-like II"/>
    <property type="match status" value="1"/>
</dbReference>
<evidence type="ECO:0000313" key="6">
    <source>
        <dbReference type="EMBL" id="KAA1259690.1"/>
    </source>
</evidence>
<dbReference type="GO" id="GO:0005829">
    <property type="term" value="C:cytosol"/>
    <property type="evidence" value="ECO:0007669"/>
    <property type="project" value="TreeGrafter"/>
</dbReference>
<evidence type="ECO:0000256" key="1">
    <source>
        <dbReference type="ARBA" id="ARBA00009437"/>
    </source>
</evidence>
<organism evidence="6 7">
    <name type="scientific">Rubripirellula obstinata</name>
    <dbReference type="NCBI Taxonomy" id="406547"/>
    <lineage>
        <taxon>Bacteria</taxon>
        <taxon>Pseudomonadati</taxon>
        <taxon>Planctomycetota</taxon>
        <taxon>Planctomycetia</taxon>
        <taxon>Pirellulales</taxon>
        <taxon>Pirellulaceae</taxon>
        <taxon>Rubripirellula</taxon>
    </lineage>
</organism>
<proteinExistence type="inferred from homology"/>
<evidence type="ECO:0000259" key="5">
    <source>
        <dbReference type="PROSITE" id="PS50931"/>
    </source>
</evidence>
<keyword evidence="2" id="KW-0805">Transcription regulation</keyword>
<accession>A0A5B1CJJ1</accession>
<dbReference type="PANTHER" id="PTHR30419:SF8">
    <property type="entry name" value="NITROGEN ASSIMILATION TRANSCRIPTIONAL ACTIVATOR-RELATED"/>
    <property type="match status" value="1"/>
</dbReference>
<dbReference type="GO" id="GO:0003700">
    <property type="term" value="F:DNA-binding transcription factor activity"/>
    <property type="evidence" value="ECO:0007669"/>
    <property type="project" value="InterPro"/>
</dbReference>
<evidence type="ECO:0000256" key="3">
    <source>
        <dbReference type="ARBA" id="ARBA00023125"/>
    </source>
</evidence>
<dbReference type="Proteomes" id="UP000322699">
    <property type="component" value="Unassembled WGS sequence"/>
</dbReference>
<evidence type="ECO:0000256" key="2">
    <source>
        <dbReference type="ARBA" id="ARBA00023015"/>
    </source>
</evidence>
<dbReference type="InterPro" id="IPR036388">
    <property type="entry name" value="WH-like_DNA-bd_sf"/>
</dbReference>
<dbReference type="Pfam" id="PF00126">
    <property type="entry name" value="HTH_1"/>
    <property type="match status" value="1"/>
</dbReference>
<evidence type="ECO:0000256" key="4">
    <source>
        <dbReference type="ARBA" id="ARBA00023163"/>
    </source>
</evidence>
<dbReference type="PANTHER" id="PTHR30419">
    <property type="entry name" value="HTH-TYPE TRANSCRIPTIONAL REGULATOR YBHD"/>
    <property type="match status" value="1"/>
</dbReference>
<evidence type="ECO:0000313" key="7">
    <source>
        <dbReference type="Proteomes" id="UP000322699"/>
    </source>
</evidence>
<keyword evidence="7" id="KW-1185">Reference proteome</keyword>
<dbReference type="InterPro" id="IPR000847">
    <property type="entry name" value="LysR_HTH_N"/>
</dbReference>
<comment type="similarity">
    <text evidence="1">Belongs to the LysR transcriptional regulatory family.</text>
</comment>
<keyword evidence="4" id="KW-0804">Transcription</keyword>
<keyword evidence="3" id="KW-0238">DNA-binding</keyword>
<dbReference type="AlphaFoldDB" id="A0A5B1CJJ1"/>
<dbReference type="CDD" id="cd05466">
    <property type="entry name" value="PBP2_LTTR_substrate"/>
    <property type="match status" value="1"/>
</dbReference>
<dbReference type="EMBL" id="VRLW01000001">
    <property type="protein sequence ID" value="KAA1259690.1"/>
    <property type="molecule type" value="Genomic_DNA"/>
</dbReference>
<dbReference type="InterPro" id="IPR036390">
    <property type="entry name" value="WH_DNA-bd_sf"/>
</dbReference>
<dbReference type="SUPFAM" id="SSF46785">
    <property type="entry name" value="Winged helix' DNA-binding domain"/>
    <property type="match status" value="1"/>
</dbReference>
<dbReference type="Gene3D" id="3.40.190.290">
    <property type="match status" value="1"/>
</dbReference>
<protein>
    <submittedName>
        <fullName evidence="6">HTH-type transcriptional activator CmpR</fullName>
    </submittedName>
</protein>
<reference evidence="6 7" key="1">
    <citation type="submission" date="2019-08" db="EMBL/GenBank/DDBJ databases">
        <title>Deep-cultivation of Planctomycetes and their phenomic and genomic characterization uncovers novel biology.</title>
        <authorList>
            <person name="Wiegand S."/>
            <person name="Jogler M."/>
            <person name="Boedeker C."/>
            <person name="Pinto D."/>
            <person name="Vollmers J."/>
            <person name="Rivas-Marin E."/>
            <person name="Kohn T."/>
            <person name="Peeters S.H."/>
            <person name="Heuer A."/>
            <person name="Rast P."/>
            <person name="Oberbeckmann S."/>
            <person name="Bunk B."/>
            <person name="Jeske O."/>
            <person name="Meyerdierks A."/>
            <person name="Storesund J.E."/>
            <person name="Kallscheuer N."/>
            <person name="Luecker S."/>
            <person name="Lage O.M."/>
            <person name="Pohl T."/>
            <person name="Merkel B.J."/>
            <person name="Hornburger P."/>
            <person name="Mueller R.-W."/>
            <person name="Bruemmer F."/>
            <person name="Labrenz M."/>
            <person name="Spormann A.M."/>
            <person name="Op Den Camp H."/>
            <person name="Overmann J."/>
            <person name="Amann R."/>
            <person name="Jetten M.S.M."/>
            <person name="Mascher T."/>
            <person name="Medema M.H."/>
            <person name="Devos D.P."/>
            <person name="Kaster A.-K."/>
            <person name="Ovreas L."/>
            <person name="Rohde M."/>
            <person name="Galperin M.Y."/>
            <person name="Jogler C."/>
        </authorList>
    </citation>
    <scope>NUCLEOTIDE SEQUENCE [LARGE SCALE GENOMIC DNA]</scope>
    <source>
        <strain evidence="6 7">LF1</strain>
    </source>
</reference>
<comment type="caution">
    <text evidence="6">The sequence shown here is derived from an EMBL/GenBank/DDBJ whole genome shotgun (WGS) entry which is preliminary data.</text>
</comment>
<dbReference type="InterPro" id="IPR005119">
    <property type="entry name" value="LysR_subst-bd"/>
</dbReference>
<name>A0A5B1CJJ1_9BACT</name>
<dbReference type="Pfam" id="PF03466">
    <property type="entry name" value="LysR_substrate"/>
    <property type="match status" value="1"/>
</dbReference>
<dbReference type="Gene3D" id="1.10.10.10">
    <property type="entry name" value="Winged helix-like DNA-binding domain superfamily/Winged helix DNA-binding domain"/>
    <property type="match status" value="1"/>
</dbReference>
<sequence length="297" mass="32795">MTQSAASQAMQQLEDSLGVSLIDRSKRPLVLTTEGEAYLRGVRGVLKSYERIEEEVRGIGNRLSGQITIASIVSVGLSYMPAATEAFQRLQPQVDVRSQFGPVDRVVEMVAEGEVDFGLVSFPKNTKSIQCIDWQREPMRLVCSADHPLASQNEVSLNQLRGMEMIGFDRRLTLRQEIDRTMAAAGVDVDVRMEFDNADSMIRAIQANRGIGIVPEAAVRRETATGSLRVVACRELRMTRPLGIIFRRPGRLSQAASEFASLLLGKSVNFETKNRSGNRKLMVETNTGISQSSPIHA</sequence>
<dbReference type="InterPro" id="IPR050950">
    <property type="entry name" value="HTH-type_LysR_regulators"/>
</dbReference>
<dbReference type="PROSITE" id="PS50931">
    <property type="entry name" value="HTH_LYSR"/>
    <property type="match status" value="1"/>
</dbReference>
<feature type="domain" description="HTH lysR-type" evidence="5">
    <location>
        <begin position="1"/>
        <end position="32"/>
    </location>
</feature>
<dbReference type="GO" id="GO:0003677">
    <property type="term" value="F:DNA binding"/>
    <property type="evidence" value="ECO:0007669"/>
    <property type="project" value="UniProtKB-KW"/>
</dbReference>
<gene>
    <name evidence="6" type="primary">cmpR</name>
    <name evidence="6" type="ORF">LF1_22250</name>
</gene>